<dbReference type="AlphaFoldDB" id="A0A419HLL3"/>
<feature type="region of interest" description="Disordered" evidence="1">
    <location>
        <begin position="87"/>
        <end position="110"/>
    </location>
</feature>
<dbReference type="Proteomes" id="UP000285112">
    <property type="component" value="Unassembled WGS sequence"/>
</dbReference>
<comment type="caution">
    <text evidence="2">The sequence shown here is derived from an EMBL/GenBank/DDBJ whole genome shotgun (WGS) entry which is preliminary data.</text>
</comment>
<sequence length="110" mass="10989">MSVPGPAAVRIDSAVVGGYAAKVARAADELAAAAAEVGQGATRPETYGGLGADLGVGESYAVASGVLRRQLGAGVAALRSVTEALEQLTSGHEQRDADAAERIERAGRIS</sequence>
<reference evidence="2 3" key="1">
    <citation type="submission" date="2018-09" db="EMBL/GenBank/DDBJ databases">
        <title>YIM PH 21725 draft genome.</title>
        <authorList>
            <person name="Miao C."/>
        </authorList>
    </citation>
    <scope>NUCLEOTIDE SEQUENCE [LARGE SCALE GENOMIC DNA]</scope>
    <source>
        <strain evidence="3">YIM PH21725</strain>
    </source>
</reference>
<proteinExistence type="predicted"/>
<gene>
    <name evidence="2" type="ORF">D5S19_29545</name>
</gene>
<keyword evidence="3" id="KW-1185">Reference proteome</keyword>
<protein>
    <recommendedName>
        <fullName evidence="4">ESX-1 secretion-associated protein</fullName>
    </recommendedName>
</protein>
<evidence type="ECO:0000256" key="1">
    <source>
        <dbReference type="SAM" id="MobiDB-lite"/>
    </source>
</evidence>
<evidence type="ECO:0000313" key="3">
    <source>
        <dbReference type="Proteomes" id="UP000285112"/>
    </source>
</evidence>
<dbReference type="RefSeq" id="WP_120026632.1">
    <property type="nucleotide sequence ID" value="NZ_QZFV01000142.1"/>
</dbReference>
<accession>A0A419HLL3</accession>
<name>A0A419HLL3_9PSEU</name>
<organism evidence="2 3">
    <name type="scientific">Amycolatopsis panacis</name>
    <dbReference type="NCBI Taxonomy" id="2340917"/>
    <lineage>
        <taxon>Bacteria</taxon>
        <taxon>Bacillati</taxon>
        <taxon>Actinomycetota</taxon>
        <taxon>Actinomycetes</taxon>
        <taxon>Pseudonocardiales</taxon>
        <taxon>Pseudonocardiaceae</taxon>
        <taxon>Amycolatopsis</taxon>
    </lineage>
</organism>
<evidence type="ECO:0008006" key="4">
    <source>
        <dbReference type="Google" id="ProtNLM"/>
    </source>
</evidence>
<feature type="compositionally biased region" description="Basic and acidic residues" evidence="1">
    <location>
        <begin position="92"/>
        <end position="110"/>
    </location>
</feature>
<evidence type="ECO:0000313" key="2">
    <source>
        <dbReference type="EMBL" id="RJQ76955.1"/>
    </source>
</evidence>
<dbReference type="EMBL" id="QZFV01000142">
    <property type="protein sequence ID" value="RJQ76955.1"/>
    <property type="molecule type" value="Genomic_DNA"/>
</dbReference>